<dbReference type="CDD" id="cd22906">
    <property type="entry name" value="HFD_DRAP1"/>
    <property type="match status" value="1"/>
</dbReference>
<evidence type="ECO:0000256" key="11">
    <source>
        <dbReference type="ARBA" id="ARBA00077179"/>
    </source>
</evidence>
<dbReference type="FunFam" id="1.10.20.10:FF:000032">
    <property type="entry name" value="dr1-associated corepressor isoform X1"/>
    <property type="match status" value="1"/>
</dbReference>
<dbReference type="GeneID" id="116297070"/>
<dbReference type="PANTHER" id="PTHR10252">
    <property type="entry name" value="HISTONE-LIKE TRANSCRIPTION FACTOR CCAAT-RELATED"/>
    <property type="match status" value="1"/>
</dbReference>
<dbReference type="Gene3D" id="1.10.20.10">
    <property type="entry name" value="Histone, subunit A"/>
    <property type="match status" value="1"/>
</dbReference>
<keyword evidence="6" id="KW-0804">Transcription</keyword>
<dbReference type="Proteomes" id="UP000515163">
    <property type="component" value="Unplaced"/>
</dbReference>
<evidence type="ECO:0000256" key="10">
    <source>
        <dbReference type="ARBA" id="ARBA00072760"/>
    </source>
</evidence>
<evidence type="ECO:0000256" key="3">
    <source>
        <dbReference type="ARBA" id="ARBA00022553"/>
    </source>
</evidence>
<evidence type="ECO:0000256" key="7">
    <source>
        <dbReference type="ARBA" id="ARBA00023242"/>
    </source>
</evidence>
<sequence>MPTKKKKFNARFPPARIKKIMQTDDDVGKVAAPVPVIISKALEMFMQTLVEKACLYTQSRNAKTLTTAHIKKCINSEQQFDFLKDLVEKIPDLPENEEEVEGEPKPKRRKQQPSNKEKDRPKRKRKNKKEEERIDMSDDSDDDQEEEEPDTDEDVSGSSESHSNHGNIHTNNISVSSNYASSAGPASKRPNLPVITVTKPETDNDDIFDSLPSTYKPTLNNISTSCQSIEEEDDDYDS</sequence>
<keyword evidence="15" id="KW-1185">Reference proteome</keyword>
<feature type="compositionally biased region" description="Polar residues" evidence="13">
    <location>
        <begin position="168"/>
        <end position="181"/>
    </location>
</feature>
<dbReference type="KEGG" id="aten:116297070"/>
<feature type="compositionally biased region" description="Acidic residues" evidence="13">
    <location>
        <begin position="229"/>
        <end position="238"/>
    </location>
</feature>
<evidence type="ECO:0000256" key="8">
    <source>
        <dbReference type="ARBA" id="ARBA00061393"/>
    </source>
</evidence>
<keyword evidence="5" id="KW-0238">DNA-binding</keyword>
<dbReference type="InParanoid" id="A0A6P8I8V1"/>
<comment type="similarity">
    <text evidence="8">Belongs to the NC2 alpha/DRAP1 family.</text>
</comment>
<evidence type="ECO:0000256" key="5">
    <source>
        <dbReference type="ARBA" id="ARBA00023125"/>
    </source>
</evidence>
<dbReference type="Pfam" id="PF00808">
    <property type="entry name" value="CBFD_NFYB_HMF"/>
    <property type="match status" value="1"/>
</dbReference>
<evidence type="ECO:0000256" key="2">
    <source>
        <dbReference type="ARBA" id="ARBA00022491"/>
    </source>
</evidence>
<dbReference type="InterPro" id="IPR009072">
    <property type="entry name" value="Histone-fold"/>
</dbReference>
<dbReference type="PANTHER" id="PTHR10252:SF5">
    <property type="entry name" value="DR1-ASSOCIATED COREPRESSOR"/>
    <property type="match status" value="1"/>
</dbReference>
<organism evidence="15 16">
    <name type="scientific">Actinia tenebrosa</name>
    <name type="common">Australian red waratah sea anemone</name>
    <dbReference type="NCBI Taxonomy" id="6105"/>
    <lineage>
        <taxon>Eukaryota</taxon>
        <taxon>Metazoa</taxon>
        <taxon>Cnidaria</taxon>
        <taxon>Anthozoa</taxon>
        <taxon>Hexacorallia</taxon>
        <taxon>Actiniaria</taxon>
        <taxon>Actiniidae</taxon>
        <taxon>Actinia</taxon>
    </lineage>
</organism>
<dbReference type="GO" id="GO:0017054">
    <property type="term" value="C:negative cofactor 2 complex"/>
    <property type="evidence" value="ECO:0007669"/>
    <property type="project" value="TreeGrafter"/>
</dbReference>
<dbReference type="GO" id="GO:0016251">
    <property type="term" value="F:RNA polymerase II general transcription initiation factor activity"/>
    <property type="evidence" value="ECO:0007669"/>
    <property type="project" value="TreeGrafter"/>
</dbReference>
<keyword evidence="4" id="KW-0805">Transcription regulation</keyword>
<proteinExistence type="inferred from homology"/>
<feature type="domain" description="Transcription factor CBF/NF-Y/archaeal histone" evidence="14">
    <location>
        <begin position="10"/>
        <end position="74"/>
    </location>
</feature>
<evidence type="ECO:0000259" key="14">
    <source>
        <dbReference type="Pfam" id="PF00808"/>
    </source>
</evidence>
<accession>A0A6P8I8V1</accession>
<evidence type="ECO:0000256" key="9">
    <source>
        <dbReference type="ARBA" id="ARBA00066085"/>
    </source>
</evidence>
<protein>
    <recommendedName>
        <fullName evidence="10">Dr1-associated corepressor</fullName>
    </recommendedName>
    <alternativeName>
        <fullName evidence="11">Dr1-associated protein 1</fullName>
    </alternativeName>
    <alternativeName>
        <fullName evidence="12">Negative cofactor 2-alpha</fullName>
    </alternativeName>
</protein>
<keyword evidence="7" id="KW-0539">Nucleus</keyword>
<feature type="region of interest" description="Disordered" evidence="13">
    <location>
        <begin position="94"/>
        <end position="238"/>
    </location>
</feature>
<evidence type="ECO:0000256" key="4">
    <source>
        <dbReference type="ARBA" id="ARBA00023015"/>
    </source>
</evidence>
<dbReference type="OrthoDB" id="653904at2759"/>
<evidence type="ECO:0000313" key="16">
    <source>
        <dbReference type="RefSeq" id="XP_031561080.1"/>
    </source>
</evidence>
<dbReference type="GO" id="GO:0001046">
    <property type="term" value="F:core promoter sequence-specific DNA binding"/>
    <property type="evidence" value="ECO:0007669"/>
    <property type="project" value="TreeGrafter"/>
</dbReference>
<feature type="compositionally biased region" description="Acidic residues" evidence="13">
    <location>
        <begin position="137"/>
        <end position="155"/>
    </location>
</feature>
<keyword evidence="3" id="KW-0597">Phosphoprotein</keyword>
<comment type="subunit">
    <text evidence="9">Heterodimer with DR1. Binds BTAF1.</text>
</comment>
<evidence type="ECO:0000256" key="1">
    <source>
        <dbReference type="ARBA" id="ARBA00004123"/>
    </source>
</evidence>
<evidence type="ECO:0000256" key="6">
    <source>
        <dbReference type="ARBA" id="ARBA00023163"/>
    </source>
</evidence>
<name>A0A6P8I8V1_ACTTE</name>
<dbReference type="InterPro" id="IPR003958">
    <property type="entry name" value="CBFA_NFYB_domain"/>
</dbReference>
<dbReference type="GO" id="GO:0000122">
    <property type="term" value="P:negative regulation of transcription by RNA polymerase II"/>
    <property type="evidence" value="ECO:0007669"/>
    <property type="project" value="UniProtKB-ARBA"/>
</dbReference>
<dbReference type="AlphaFoldDB" id="A0A6P8I8V1"/>
<evidence type="ECO:0000313" key="15">
    <source>
        <dbReference type="Proteomes" id="UP000515163"/>
    </source>
</evidence>
<reference evidence="16" key="1">
    <citation type="submission" date="2025-08" db="UniProtKB">
        <authorList>
            <consortium name="RefSeq"/>
        </authorList>
    </citation>
    <scope>IDENTIFICATION</scope>
    <source>
        <tissue evidence="16">Tentacle</tissue>
    </source>
</reference>
<feature type="compositionally biased region" description="Low complexity" evidence="13">
    <location>
        <begin position="156"/>
        <end position="167"/>
    </location>
</feature>
<gene>
    <name evidence="16" type="primary">LOC116297070</name>
</gene>
<feature type="compositionally biased region" description="Polar residues" evidence="13">
    <location>
        <begin position="211"/>
        <end position="228"/>
    </location>
</feature>
<evidence type="ECO:0000256" key="13">
    <source>
        <dbReference type="SAM" id="MobiDB-lite"/>
    </source>
</evidence>
<comment type="subcellular location">
    <subcellularLocation>
        <location evidence="1">Nucleus</location>
    </subcellularLocation>
</comment>
<evidence type="ECO:0000256" key="12">
    <source>
        <dbReference type="ARBA" id="ARBA00078501"/>
    </source>
</evidence>
<dbReference type="SUPFAM" id="SSF47113">
    <property type="entry name" value="Histone-fold"/>
    <property type="match status" value="1"/>
</dbReference>
<dbReference type="RefSeq" id="XP_031561080.1">
    <property type="nucleotide sequence ID" value="XM_031705220.1"/>
</dbReference>
<dbReference type="GO" id="GO:0046982">
    <property type="term" value="F:protein heterodimerization activity"/>
    <property type="evidence" value="ECO:0007669"/>
    <property type="project" value="InterPro"/>
</dbReference>
<dbReference type="InterPro" id="IPR050568">
    <property type="entry name" value="Transcr_DNA_Rep_Reg"/>
</dbReference>
<keyword evidence="2" id="KW-0678">Repressor</keyword>